<dbReference type="InterPro" id="IPR007921">
    <property type="entry name" value="CHAP_dom"/>
</dbReference>
<evidence type="ECO:0000313" key="3">
    <source>
        <dbReference type="EMBL" id="PTN72724.1"/>
    </source>
</evidence>
<evidence type="ECO:0000256" key="2">
    <source>
        <dbReference type="SAM" id="Phobius"/>
    </source>
</evidence>
<protein>
    <submittedName>
        <fullName evidence="3">CHAP domain-containing protein</fullName>
    </submittedName>
</protein>
<dbReference type="PROSITE" id="PS50911">
    <property type="entry name" value="CHAP"/>
    <property type="match status" value="1"/>
</dbReference>
<reference evidence="3 4" key="1">
    <citation type="submission" date="2018-04" db="EMBL/GenBank/DDBJ databases">
        <authorList>
            <person name="Van Tyne D."/>
        </authorList>
    </citation>
    <scope>NUCLEOTIDE SEQUENCE [LARGE SCALE GENOMIC DNA]</scope>
    <source>
        <strain evidence="3 4">B2535</strain>
    </source>
</reference>
<feature type="transmembrane region" description="Helical" evidence="2">
    <location>
        <begin position="27"/>
        <end position="55"/>
    </location>
</feature>
<dbReference type="SUPFAM" id="SSF54001">
    <property type="entry name" value="Cysteine proteinases"/>
    <property type="match status" value="1"/>
</dbReference>
<proteinExistence type="inferred from homology"/>
<dbReference type="RefSeq" id="WP_002358237.1">
    <property type="nucleotide sequence ID" value="NZ_AP027138.1"/>
</dbReference>
<keyword evidence="2" id="KW-0812">Transmembrane</keyword>
<dbReference type="Proteomes" id="UP000244140">
    <property type="component" value="Unassembled WGS sequence"/>
</dbReference>
<evidence type="ECO:0000313" key="4">
    <source>
        <dbReference type="Proteomes" id="UP000244140"/>
    </source>
</evidence>
<dbReference type="InterPro" id="IPR038765">
    <property type="entry name" value="Papain-like_cys_pep_sf"/>
</dbReference>
<dbReference type="SMART" id="SM00047">
    <property type="entry name" value="LYZ2"/>
    <property type="match status" value="1"/>
</dbReference>
<dbReference type="Pfam" id="PF05257">
    <property type="entry name" value="CHAP"/>
    <property type="match status" value="1"/>
</dbReference>
<sequence>MVVHRIEGMRMMNLAKKQLQKKVKKKVIAWLILSNLFTLLLIFFFCILMLGLFFYNTVNENNSKGNGNFEAFNGVFTEGLPIFSEVKGRGQISDEIAQYAVGVGVKYRILPSLAIGQWAYESAWGKSAASQSDNNYFGITWYVGSPFPRGTPRGIGGNEGGNYMRFPSKMESFNYYGYMLAKQPNFNKVVGTKELGMDLDIIHAGGYAAAGTGKGTAYYQAMMDIYQKNDLKGLDDFAISKWGTQLPNNQSIGNGKGDISVLNNVLGTTVNGGQCYGLTAYYVEKMGGPQLMGSGKMFASAIGEDYDWSSYGWQVIRYPKAEDIRAGDILNWETSGTLATSVYGHTGVVTSVSNGGQSFGTVEQNAERGQIVSQYQRAFGLSTIKSIVRKVK</sequence>
<dbReference type="InterPro" id="IPR002901">
    <property type="entry name" value="MGlyc_endo_b_GlcNAc-like_dom"/>
</dbReference>
<dbReference type="Gene3D" id="3.90.1720.60">
    <property type="match status" value="1"/>
</dbReference>
<dbReference type="Pfam" id="PF01832">
    <property type="entry name" value="Glucosaminidase"/>
    <property type="match status" value="1"/>
</dbReference>
<dbReference type="EMBL" id="PZZH01000003">
    <property type="protein sequence ID" value="PTN72724.1"/>
    <property type="molecule type" value="Genomic_DNA"/>
</dbReference>
<accession>A0A855U654</accession>
<organism evidence="3 4">
    <name type="scientific">Enterococcus faecalis</name>
    <name type="common">Streptococcus faecalis</name>
    <dbReference type="NCBI Taxonomy" id="1351"/>
    <lineage>
        <taxon>Bacteria</taxon>
        <taxon>Bacillati</taxon>
        <taxon>Bacillota</taxon>
        <taxon>Bacilli</taxon>
        <taxon>Lactobacillales</taxon>
        <taxon>Enterococcaceae</taxon>
        <taxon>Enterococcus</taxon>
    </lineage>
</organism>
<name>A0A855U654_ENTFL</name>
<keyword evidence="2" id="KW-0472">Membrane</keyword>
<dbReference type="GO" id="GO:0004040">
    <property type="term" value="F:amidase activity"/>
    <property type="evidence" value="ECO:0007669"/>
    <property type="project" value="InterPro"/>
</dbReference>
<gene>
    <name evidence="3" type="ORF">DAI13_17365</name>
</gene>
<evidence type="ECO:0000256" key="1">
    <source>
        <dbReference type="ARBA" id="ARBA00010266"/>
    </source>
</evidence>
<comment type="caution">
    <text evidence="3">The sequence shown here is derived from an EMBL/GenBank/DDBJ whole genome shotgun (WGS) entry which is preliminary data.</text>
</comment>
<dbReference type="AlphaFoldDB" id="A0A855U654"/>
<dbReference type="GeneID" id="60892328"/>
<comment type="similarity">
    <text evidence="1">Belongs to the glycosyl hydrolase 73 family.</text>
</comment>
<keyword evidence="2" id="KW-1133">Transmembrane helix</keyword>